<dbReference type="EMBL" id="JADNRY010000027">
    <property type="protein sequence ID" value="KAF9072098.1"/>
    <property type="molecule type" value="Genomic_DNA"/>
</dbReference>
<keyword evidence="2" id="KW-1185">Reference proteome</keyword>
<comment type="caution">
    <text evidence="1">The sequence shown here is derived from an EMBL/GenBank/DDBJ whole genome shotgun (WGS) entry which is preliminary data.</text>
</comment>
<organism evidence="1 2">
    <name type="scientific">Rhodocollybia butyracea</name>
    <dbReference type="NCBI Taxonomy" id="206335"/>
    <lineage>
        <taxon>Eukaryota</taxon>
        <taxon>Fungi</taxon>
        <taxon>Dikarya</taxon>
        <taxon>Basidiomycota</taxon>
        <taxon>Agaricomycotina</taxon>
        <taxon>Agaricomycetes</taxon>
        <taxon>Agaricomycetidae</taxon>
        <taxon>Agaricales</taxon>
        <taxon>Marasmiineae</taxon>
        <taxon>Omphalotaceae</taxon>
        <taxon>Rhodocollybia</taxon>
    </lineage>
</organism>
<evidence type="ECO:0000313" key="1">
    <source>
        <dbReference type="EMBL" id="KAF9072098.1"/>
    </source>
</evidence>
<dbReference type="OrthoDB" id="66095at2759"/>
<proteinExistence type="predicted"/>
<accession>A0A9P5PY88</accession>
<reference evidence="1" key="1">
    <citation type="submission" date="2020-11" db="EMBL/GenBank/DDBJ databases">
        <authorList>
            <consortium name="DOE Joint Genome Institute"/>
            <person name="Ahrendt S."/>
            <person name="Riley R."/>
            <person name="Andreopoulos W."/>
            <person name="Labutti K."/>
            <person name="Pangilinan J."/>
            <person name="Ruiz-Duenas F.J."/>
            <person name="Barrasa J.M."/>
            <person name="Sanchez-Garcia M."/>
            <person name="Camarero S."/>
            <person name="Miyauchi S."/>
            <person name="Serrano A."/>
            <person name="Linde D."/>
            <person name="Babiker R."/>
            <person name="Drula E."/>
            <person name="Ayuso-Fernandez I."/>
            <person name="Pacheco R."/>
            <person name="Padilla G."/>
            <person name="Ferreira P."/>
            <person name="Barriuso J."/>
            <person name="Kellner H."/>
            <person name="Castanera R."/>
            <person name="Alfaro M."/>
            <person name="Ramirez L."/>
            <person name="Pisabarro A.G."/>
            <person name="Kuo A."/>
            <person name="Tritt A."/>
            <person name="Lipzen A."/>
            <person name="He G."/>
            <person name="Yan M."/>
            <person name="Ng V."/>
            <person name="Cullen D."/>
            <person name="Martin F."/>
            <person name="Rosso M.-N."/>
            <person name="Henrissat B."/>
            <person name="Hibbett D."/>
            <person name="Martinez A.T."/>
            <person name="Grigoriev I.V."/>
        </authorList>
    </citation>
    <scope>NUCLEOTIDE SEQUENCE</scope>
    <source>
        <strain evidence="1">AH 40177</strain>
    </source>
</reference>
<gene>
    <name evidence="1" type="ORF">BDP27DRAFT_440894</name>
</gene>
<sequence>MKYSQRQRHQKCPAPLRTLLPLELSDLIDIIENAEYWPCFHSESPFKIGLEAKTAPDVKAAACYLLSPPVPDVPTRKGLQILQARRIEINLRSHDQGWGEQ</sequence>
<evidence type="ECO:0000313" key="2">
    <source>
        <dbReference type="Proteomes" id="UP000772434"/>
    </source>
</evidence>
<dbReference type="Proteomes" id="UP000772434">
    <property type="component" value="Unassembled WGS sequence"/>
</dbReference>
<protein>
    <submittedName>
        <fullName evidence="1">Uncharacterized protein</fullName>
    </submittedName>
</protein>
<dbReference type="AlphaFoldDB" id="A0A9P5PY88"/>
<name>A0A9P5PY88_9AGAR</name>